<evidence type="ECO:0000313" key="3">
    <source>
        <dbReference type="Proteomes" id="UP000031737"/>
    </source>
</evidence>
<gene>
    <name evidence="2" type="ORF">TRSC58_01355</name>
</gene>
<accession>A0A061J7P4</accession>
<dbReference type="Proteomes" id="UP000031737">
    <property type="component" value="Unassembled WGS sequence"/>
</dbReference>
<feature type="region of interest" description="Disordered" evidence="1">
    <location>
        <begin position="219"/>
        <end position="264"/>
    </location>
</feature>
<dbReference type="VEuPathDB" id="TriTrypDB:TRSC58_01355"/>
<keyword evidence="3" id="KW-1185">Reference proteome</keyword>
<feature type="region of interest" description="Disordered" evidence="1">
    <location>
        <begin position="131"/>
        <end position="151"/>
    </location>
</feature>
<feature type="region of interest" description="Disordered" evidence="1">
    <location>
        <begin position="30"/>
        <end position="66"/>
    </location>
</feature>
<evidence type="ECO:0000313" key="2">
    <source>
        <dbReference type="EMBL" id="ESL10904.1"/>
    </source>
</evidence>
<dbReference type="OrthoDB" id="264011at2759"/>
<dbReference type="EMBL" id="AUPL01001355">
    <property type="protein sequence ID" value="ESL10904.1"/>
    <property type="molecule type" value="Genomic_DNA"/>
</dbReference>
<proteinExistence type="predicted"/>
<sequence>MRAKYLASPENISRFIQMAVRSLSPQREILQMTPQRQRPPAKPSRDSNGNSVEAAKAEDASSEANYPEENIAGNTAYLLQCGSPLYDPVKERWRCWNGHELSVKERSDYGDVEGVSCDFCGFTDWLDELQEPDASTKGKRRGKKPPKQKKSAKEPRYLYHCDVCNMDLCTHCAKELRVDARYHVPCMQCRRCFLFMREDEAALHHCYLKRAREVFPLTTPSPSTSGGASSSSFTESVVNRTSVRPRDSSPPAVHLPSDSTTTSVQRPTTTWEVCVTFEGVEAEAEVRCIGNSLLLRGVETPGAAGQLIFRTPTRLAAEELAQRFHDRGLFASLRRFRA</sequence>
<feature type="compositionally biased region" description="Basic residues" evidence="1">
    <location>
        <begin position="137"/>
        <end position="150"/>
    </location>
</feature>
<protein>
    <submittedName>
        <fullName evidence="2">Uncharacterized protein</fullName>
    </submittedName>
</protein>
<comment type="caution">
    <text evidence="2">The sequence shown here is derived from an EMBL/GenBank/DDBJ whole genome shotgun (WGS) entry which is preliminary data.</text>
</comment>
<evidence type="ECO:0000256" key="1">
    <source>
        <dbReference type="SAM" id="MobiDB-lite"/>
    </source>
</evidence>
<organism evidence="2 3">
    <name type="scientific">Trypanosoma rangeli SC58</name>
    <dbReference type="NCBI Taxonomy" id="429131"/>
    <lineage>
        <taxon>Eukaryota</taxon>
        <taxon>Discoba</taxon>
        <taxon>Euglenozoa</taxon>
        <taxon>Kinetoplastea</taxon>
        <taxon>Metakinetoplastina</taxon>
        <taxon>Trypanosomatida</taxon>
        <taxon>Trypanosomatidae</taxon>
        <taxon>Trypanosoma</taxon>
        <taxon>Herpetosoma</taxon>
    </lineage>
</organism>
<reference evidence="2 3" key="1">
    <citation type="submission" date="2013-07" db="EMBL/GenBank/DDBJ databases">
        <authorList>
            <person name="Stoco P.H."/>
            <person name="Wagner G."/>
            <person name="Gerber A."/>
            <person name="Zaha A."/>
            <person name="Thompson C."/>
            <person name="Bartholomeu D.C."/>
            <person name="Luckemeyer D.D."/>
            <person name="Bahia D."/>
            <person name="Loreto E."/>
            <person name="Prestes E.B."/>
            <person name="Lima F.M."/>
            <person name="Rodrigues-Luiz G."/>
            <person name="Vallejo G.A."/>
            <person name="Filho J.F."/>
            <person name="Monteiro K.M."/>
            <person name="Tyler K.M."/>
            <person name="de Almeida L.G."/>
            <person name="Ortiz M.F."/>
            <person name="Siervo M.A."/>
            <person name="de Moraes M.H."/>
            <person name="Cunha O.L."/>
            <person name="Mendonca-Neto R."/>
            <person name="Silva R."/>
            <person name="Teixeira S.M."/>
            <person name="Murta S.M."/>
            <person name="Sincero T.C."/>
            <person name="Mendes T.A."/>
            <person name="Urmenyi T.P."/>
            <person name="Silva V.G."/>
            <person name="da Rocha W.D."/>
            <person name="Andersson B."/>
            <person name="Romanha A.J."/>
            <person name="Steindel M."/>
            <person name="de Vasconcelos A.T."/>
            <person name="Grisard E.C."/>
        </authorList>
    </citation>
    <scope>NUCLEOTIDE SEQUENCE [LARGE SCALE GENOMIC DNA]</scope>
    <source>
        <strain evidence="2 3">SC58</strain>
    </source>
</reference>
<dbReference type="AlphaFoldDB" id="A0A061J7P4"/>
<name>A0A061J7P4_TRYRA</name>
<feature type="compositionally biased region" description="Low complexity" evidence="1">
    <location>
        <begin position="219"/>
        <end position="236"/>
    </location>
</feature>